<evidence type="ECO:0000259" key="1">
    <source>
        <dbReference type="Pfam" id="PF01609"/>
    </source>
</evidence>
<gene>
    <name evidence="2" type="ORF">V8Q02_13570</name>
</gene>
<reference evidence="2 3" key="1">
    <citation type="submission" date="2024-01" db="EMBL/GenBank/DDBJ databases">
        <title>Draft genome sequences of three bacterial strains isolated from Acacia saligna represent a potential new species within the genus Rhizobium.</title>
        <authorList>
            <person name="Tambong J.T."/>
            <person name="Mnasri B."/>
        </authorList>
    </citation>
    <scope>NUCLEOTIDE SEQUENCE [LARGE SCALE GENOMIC DNA]</scope>
    <source>
        <strain evidence="2 3">1AS12I</strain>
    </source>
</reference>
<dbReference type="Pfam" id="PF01609">
    <property type="entry name" value="DDE_Tnp_1"/>
    <property type="match status" value="1"/>
</dbReference>
<evidence type="ECO:0000313" key="2">
    <source>
        <dbReference type="EMBL" id="MEI1249014.1"/>
    </source>
</evidence>
<comment type="caution">
    <text evidence="2">The sequence shown here is derived from an EMBL/GenBank/DDBJ whole genome shotgun (WGS) entry which is preliminary data.</text>
</comment>
<accession>A0ABU8CJM9</accession>
<protein>
    <submittedName>
        <fullName evidence="2">Transposase</fullName>
    </submittedName>
</protein>
<dbReference type="Proteomes" id="UP001531129">
    <property type="component" value="Unassembled WGS sequence"/>
</dbReference>
<organism evidence="2 3">
    <name type="scientific">Rhizobium aouanii</name>
    <dbReference type="NCBI Taxonomy" id="3118145"/>
    <lineage>
        <taxon>Bacteria</taxon>
        <taxon>Pseudomonadati</taxon>
        <taxon>Pseudomonadota</taxon>
        <taxon>Alphaproteobacteria</taxon>
        <taxon>Hyphomicrobiales</taxon>
        <taxon>Rhizobiaceae</taxon>
        <taxon>Rhizobium/Agrobacterium group</taxon>
        <taxon>Rhizobium</taxon>
    </lineage>
</organism>
<evidence type="ECO:0000313" key="3">
    <source>
        <dbReference type="Proteomes" id="UP001531129"/>
    </source>
</evidence>
<dbReference type="EMBL" id="JBAMYC010000006">
    <property type="protein sequence ID" value="MEI1249014.1"/>
    <property type="molecule type" value="Genomic_DNA"/>
</dbReference>
<dbReference type="RefSeq" id="WP_264396498.1">
    <property type="nucleotide sequence ID" value="NZ_JBAMYB010000006.1"/>
</dbReference>
<sequence length="215" mass="23877">MLAGAVDAALQHDLAVAAGGGDGRASGFGPAALLPLLPVRLDAGCAARMVVSLLGFRGKPWVLAIDRTNWDFGKTTINILMVSVEWRGVGIPLIWALLSKAGNSSTAERIDLLGRLKRLFPDMKIAQLTGDREFIGNAWMAHLAREKIPFTLRLRENQYVGRDGYATWPLERYAQGLKRGEKRTLPGLWRLGASDVRVRIVMMRWLPISITYRWL</sequence>
<name>A0ABU8CJM9_9HYPH</name>
<proteinExistence type="predicted"/>
<dbReference type="InterPro" id="IPR002559">
    <property type="entry name" value="Transposase_11"/>
</dbReference>
<feature type="domain" description="Transposase IS4-like" evidence="1">
    <location>
        <begin position="58"/>
        <end position="172"/>
    </location>
</feature>
<keyword evidence="3" id="KW-1185">Reference proteome</keyword>